<dbReference type="InterPro" id="IPR011051">
    <property type="entry name" value="RmlC_Cupin_sf"/>
</dbReference>
<dbReference type="EMBL" id="FNKP01000002">
    <property type="protein sequence ID" value="SDR20918.1"/>
    <property type="molecule type" value="Genomic_DNA"/>
</dbReference>
<dbReference type="Gene3D" id="2.60.120.10">
    <property type="entry name" value="Jelly Rolls"/>
    <property type="match status" value="1"/>
</dbReference>
<proteinExistence type="predicted"/>
<dbReference type="Pfam" id="PF07883">
    <property type="entry name" value="Cupin_2"/>
    <property type="match status" value="1"/>
</dbReference>
<keyword evidence="3" id="KW-1185">Reference proteome</keyword>
<dbReference type="InterPro" id="IPR053146">
    <property type="entry name" value="QDO-like"/>
</dbReference>
<accession>A0A1H1H752</accession>
<dbReference type="InterPro" id="IPR014710">
    <property type="entry name" value="RmlC-like_jellyroll"/>
</dbReference>
<name>A0A1H1H752_9BURK</name>
<evidence type="ECO:0000259" key="1">
    <source>
        <dbReference type="Pfam" id="PF07883"/>
    </source>
</evidence>
<reference evidence="3" key="1">
    <citation type="submission" date="2016-10" db="EMBL/GenBank/DDBJ databases">
        <authorList>
            <person name="Varghese N."/>
        </authorList>
    </citation>
    <scope>NUCLEOTIDE SEQUENCE [LARGE SCALE GENOMIC DNA]</scope>
    <source>
        <strain evidence="3">GAS106B</strain>
    </source>
</reference>
<dbReference type="AlphaFoldDB" id="A0A1H1H752"/>
<dbReference type="SUPFAM" id="SSF51182">
    <property type="entry name" value="RmlC-like cupins"/>
    <property type="match status" value="1"/>
</dbReference>
<dbReference type="RefSeq" id="WP_171910261.1">
    <property type="nucleotide sequence ID" value="NZ_FNKP01000002.1"/>
</dbReference>
<dbReference type="PANTHER" id="PTHR36440:SF1">
    <property type="entry name" value="PUTATIVE (AFU_ORTHOLOGUE AFUA_8G07350)-RELATED"/>
    <property type="match status" value="1"/>
</dbReference>
<protein>
    <submittedName>
        <fullName evidence="2">Cupin domain-containing protein</fullName>
    </submittedName>
</protein>
<organism evidence="2 3">
    <name type="scientific">Paraburkholderia fungorum</name>
    <dbReference type="NCBI Taxonomy" id="134537"/>
    <lineage>
        <taxon>Bacteria</taxon>
        <taxon>Pseudomonadati</taxon>
        <taxon>Pseudomonadota</taxon>
        <taxon>Betaproteobacteria</taxon>
        <taxon>Burkholderiales</taxon>
        <taxon>Burkholderiaceae</taxon>
        <taxon>Paraburkholderia</taxon>
    </lineage>
</organism>
<sequence length="170" mass="18672">MQSYPLEKTMTARDTDILTETIGYDFGGSHTRILVSGAQTADAYCVLEMASPAGRATPMHHHDNEDETLIMLEGELQTIGDEKTQTLRAGASFTFGRGERHRLINTGTQTARYLVICAPAGFDRFVQACAEPLAALEETREPDDAFKTRMREAAVRFGITLHAPTAVLPQ</sequence>
<evidence type="ECO:0000313" key="3">
    <source>
        <dbReference type="Proteomes" id="UP000183487"/>
    </source>
</evidence>
<dbReference type="PANTHER" id="PTHR36440">
    <property type="entry name" value="PUTATIVE (AFU_ORTHOLOGUE AFUA_8G07350)-RELATED"/>
    <property type="match status" value="1"/>
</dbReference>
<dbReference type="InterPro" id="IPR013096">
    <property type="entry name" value="Cupin_2"/>
</dbReference>
<evidence type="ECO:0000313" key="2">
    <source>
        <dbReference type="EMBL" id="SDR20918.1"/>
    </source>
</evidence>
<feature type="domain" description="Cupin type-2" evidence="1">
    <location>
        <begin position="51"/>
        <end position="117"/>
    </location>
</feature>
<gene>
    <name evidence="2" type="ORF">SAMN05443245_3570</name>
</gene>
<dbReference type="Proteomes" id="UP000183487">
    <property type="component" value="Unassembled WGS sequence"/>
</dbReference>